<dbReference type="InterPro" id="IPR032608">
    <property type="entry name" value="DUF4892"/>
</dbReference>
<evidence type="ECO:0000259" key="6">
    <source>
        <dbReference type="PROSITE" id="PS51123"/>
    </source>
</evidence>
<evidence type="ECO:0000313" key="7">
    <source>
        <dbReference type="EMBL" id="MCI0125980.1"/>
    </source>
</evidence>
<evidence type="ECO:0000256" key="3">
    <source>
        <dbReference type="ARBA" id="ARBA00023237"/>
    </source>
</evidence>
<gene>
    <name evidence="7" type="ORF">ML536_03985</name>
</gene>
<dbReference type="PROSITE" id="PS51123">
    <property type="entry name" value="OMPA_2"/>
    <property type="match status" value="1"/>
</dbReference>
<dbReference type="InterPro" id="IPR006664">
    <property type="entry name" value="OMP_bac"/>
</dbReference>
<keyword evidence="8" id="KW-1185">Reference proteome</keyword>
<feature type="signal peptide" evidence="5">
    <location>
        <begin position="1"/>
        <end position="29"/>
    </location>
</feature>
<evidence type="ECO:0000313" key="8">
    <source>
        <dbReference type="Proteomes" id="UP001156140"/>
    </source>
</evidence>
<keyword evidence="3" id="KW-0998">Cell outer membrane</keyword>
<dbReference type="PANTHER" id="PTHR30329">
    <property type="entry name" value="STATOR ELEMENT OF FLAGELLAR MOTOR COMPLEX"/>
    <property type="match status" value="1"/>
</dbReference>
<dbReference type="SUPFAM" id="SSF103088">
    <property type="entry name" value="OmpA-like"/>
    <property type="match status" value="1"/>
</dbReference>
<name>A0AA41UA26_9HYPH</name>
<evidence type="ECO:0000256" key="5">
    <source>
        <dbReference type="SAM" id="SignalP"/>
    </source>
</evidence>
<evidence type="ECO:0000256" key="2">
    <source>
        <dbReference type="ARBA" id="ARBA00023136"/>
    </source>
</evidence>
<dbReference type="Gene3D" id="3.30.1330.60">
    <property type="entry name" value="OmpA-like domain"/>
    <property type="match status" value="1"/>
</dbReference>
<organism evidence="7 8">
    <name type="scientific">Paradevosia shaoguanensis</name>
    <dbReference type="NCBI Taxonomy" id="1335043"/>
    <lineage>
        <taxon>Bacteria</taxon>
        <taxon>Pseudomonadati</taxon>
        <taxon>Pseudomonadota</taxon>
        <taxon>Alphaproteobacteria</taxon>
        <taxon>Hyphomicrobiales</taxon>
        <taxon>Devosiaceae</taxon>
        <taxon>Paradevosia</taxon>
    </lineage>
</organism>
<dbReference type="AlphaFoldDB" id="A0AA41UA26"/>
<dbReference type="Pfam" id="PF16234">
    <property type="entry name" value="DUF4892"/>
    <property type="match status" value="1"/>
</dbReference>
<dbReference type="InterPro" id="IPR036737">
    <property type="entry name" value="OmpA-like_sf"/>
</dbReference>
<keyword evidence="2 4" id="KW-0472">Membrane</keyword>
<proteinExistence type="predicted"/>
<protein>
    <submittedName>
        <fullName evidence="7">OmpA family protein</fullName>
    </submittedName>
</protein>
<keyword evidence="5" id="KW-0732">Signal</keyword>
<dbReference type="InterPro" id="IPR050330">
    <property type="entry name" value="Bact_OuterMem_StrucFunc"/>
</dbReference>
<comment type="caution">
    <text evidence="7">The sequence shown here is derived from an EMBL/GenBank/DDBJ whole genome shotgun (WGS) entry which is preliminary data.</text>
</comment>
<feature type="domain" description="OmpA-like" evidence="6">
    <location>
        <begin position="252"/>
        <end position="368"/>
    </location>
</feature>
<dbReference type="EMBL" id="JALAZD010000001">
    <property type="protein sequence ID" value="MCI0125980.1"/>
    <property type="molecule type" value="Genomic_DNA"/>
</dbReference>
<comment type="subcellular location">
    <subcellularLocation>
        <location evidence="1">Cell outer membrane</location>
    </subcellularLocation>
</comment>
<evidence type="ECO:0000256" key="1">
    <source>
        <dbReference type="ARBA" id="ARBA00004442"/>
    </source>
</evidence>
<feature type="chain" id="PRO_5041275124" evidence="5">
    <location>
        <begin position="30"/>
        <end position="368"/>
    </location>
</feature>
<reference evidence="7" key="1">
    <citation type="submission" date="2022-03" db="EMBL/GenBank/DDBJ databases">
        <title>The complete genome sequence of a Methyloterrigena soli.</title>
        <authorList>
            <person name="Zi Z."/>
        </authorList>
    </citation>
    <scope>NUCLEOTIDE SEQUENCE</scope>
    <source>
        <strain evidence="7">M48</strain>
    </source>
</reference>
<dbReference type="PRINTS" id="PR01021">
    <property type="entry name" value="OMPADOMAIN"/>
</dbReference>
<dbReference type="RefSeq" id="WP_281735045.1">
    <property type="nucleotide sequence ID" value="NZ_JAKETQ010000001.1"/>
</dbReference>
<dbReference type="CDD" id="cd07185">
    <property type="entry name" value="OmpA_C-like"/>
    <property type="match status" value="1"/>
</dbReference>
<evidence type="ECO:0000256" key="4">
    <source>
        <dbReference type="PROSITE-ProRule" id="PRU00473"/>
    </source>
</evidence>
<dbReference type="PANTHER" id="PTHR30329:SF21">
    <property type="entry name" value="LIPOPROTEIN YIAD-RELATED"/>
    <property type="match status" value="1"/>
</dbReference>
<dbReference type="Proteomes" id="UP001156140">
    <property type="component" value="Unassembled WGS sequence"/>
</dbReference>
<accession>A0AA41UA26</accession>
<dbReference type="InterPro" id="IPR006665">
    <property type="entry name" value="OmpA-like"/>
</dbReference>
<dbReference type="Pfam" id="PF00691">
    <property type="entry name" value="OmpA"/>
    <property type="match status" value="1"/>
</dbReference>
<sequence length="368" mass="39662">MKTRNLHRVAEVALAALAIVFALTASAFADATVPTEDLAGAADSTLAKRYEGSFIVSYEKLAYTDFEAPLSPLKPSADESAVDSMNNRVYVPEQSVELEGALTRIAYVLPAERSPLEVLRNYQDVIEGEGGEVLFECKKEECGGAADRSSSGGGNQMSLMMYFFHESDLKDEAFSNGACALTSGINDQRYFTARVPQEAGGAYVTVQAYTLIDDLYCKELNGRTIAVVQVLEPKGRDKKMVVVEAAKMEESLTTTGSISLYGIYFDTDKADLKPESAPTLKEIATLLGNDPNMAVLVVGHTDNQGSFDYNLDLSSRRAQAVKATLASEYGIDPKRLTAAGAGMMAPIATNDTDDGRAKNRRVVLVKAN</sequence>
<dbReference type="GO" id="GO:0009279">
    <property type="term" value="C:cell outer membrane"/>
    <property type="evidence" value="ECO:0007669"/>
    <property type="project" value="UniProtKB-SubCell"/>
</dbReference>